<name>A0A2P4NQ19_9EURY</name>
<keyword evidence="3" id="KW-1185">Reference proteome</keyword>
<reference evidence="2" key="1">
    <citation type="submission" date="2017-08" db="EMBL/GenBank/DDBJ databases">
        <title>Haloferax marisrubri sp. nov., isolated from the Discovery deep brine-seawater interface in the Red Sea.</title>
        <authorList>
            <person name="Zhang G."/>
            <person name="Stingl U."/>
        </authorList>
    </citation>
    <scope>NUCLEOTIDE SEQUENCE [LARGE SCALE GENOMIC DNA]</scope>
    <source>
        <strain evidence="2">SB3</strain>
    </source>
</reference>
<sequence length="138" mass="15073">MHETAALRRTVGYTVVAVAASLGVVFSLPDAGVPAFVDPRTPLFGALVQAKLFFSTFTTLLLVVLLATYGRVYREFPNRFTLSLILFTVALLLHAVTSNPFLPLLLGFGRGVELGPFTYLPDLFTSVAVVILLYQSHR</sequence>
<feature type="transmembrane region" description="Helical" evidence="1">
    <location>
        <begin position="117"/>
        <end position="134"/>
    </location>
</feature>
<evidence type="ECO:0000313" key="3">
    <source>
        <dbReference type="Proteomes" id="UP000053621"/>
    </source>
</evidence>
<protein>
    <submittedName>
        <fullName evidence="2">Uncharacterized protein</fullName>
    </submittedName>
</protein>
<dbReference type="InterPro" id="IPR058349">
    <property type="entry name" value="DUF8036"/>
</dbReference>
<dbReference type="AlphaFoldDB" id="A0A2P4NQ19"/>
<dbReference type="Pfam" id="PF26119">
    <property type="entry name" value="DUF8036"/>
    <property type="match status" value="1"/>
</dbReference>
<evidence type="ECO:0000313" key="2">
    <source>
        <dbReference type="EMBL" id="POG55224.1"/>
    </source>
</evidence>
<feature type="transmembrane region" description="Helical" evidence="1">
    <location>
        <begin position="80"/>
        <end position="97"/>
    </location>
</feature>
<keyword evidence="1" id="KW-0472">Membrane</keyword>
<comment type="caution">
    <text evidence="2">The sequence shown here is derived from an EMBL/GenBank/DDBJ whole genome shotgun (WGS) entry which is preliminary data.</text>
</comment>
<evidence type="ECO:0000256" key="1">
    <source>
        <dbReference type="SAM" id="Phobius"/>
    </source>
</evidence>
<gene>
    <name evidence="2" type="ORF">AUR65_007280</name>
</gene>
<dbReference type="Proteomes" id="UP000053621">
    <property type="component" value="Unassembled WGS sequence"/>
</dbReference>
<dbReference type="OrthoDB" id="266984at2157"/>
<dbReference type="EMBL" id="LOPW02000010">
    <property type="protein sequence ID" value="POG55224.1"/>
    <property type="molecule type" value="Genomic_DNA"/>
</dbReference>
<dbReference type="RefSeq" id="WP_058566209.1">
    <property type="nucleotide sequence ID" value="NZ_LOPW02000010.1"/>
</dbReference>
<keyword evidence="1" id="KW-0812">Transmembrane</keyword>
<proteinExistence type="predicted"/>
<feature type="transmembrane region" description="Helical" evidence="1">
    <location>
        <begin position="12"/>
        <end position="28"/>
    </location>
</feature>
<feature type="transmembrane region" description="Helical" evidence="1">
    <location>
        <begin position="48"/>
        <end position="68"/>
    </location>
</feature>
<organism evidence="2 3">
    <name type="scientific">Haloferax marisrubri</name>
    <dbReference type="NCBI Taxonomy" id="1544719"/>
    <lineage>
        <taxon>Archaea</taxon>
        <taxon>Methanobacteriati</taxon>
        <taxon>Methanobacteriota</taxon>
        <taxon>Stenosarchaea group</taxon>
        <taxon>Halobacteria</taxon>
        <taxon>Halobacteriales</taxon>
        <taxon>Haloferacaceae</taxon>
        <taxon>Haloferax</taxon>
    </lineage>
</organism>
<accession>A0A2P4NQ19</accession>
<keyword evidence="1" id="KW-1133">Transmembrane helix</keyword>